<name>A0A1I8GMR7_9PLAT</name>
<evidence type="ECO:0000313" key="1">
    <source>
        <dbReference type="Proteomes" id="UP000095280"/>
    </source>
</evidence>
<dbReference type="Proteomes" id="UP000095280">
    <property type="component" value="Unplaced"/>
</dbReference>
<dbReference type="WBParaSite" id="maker-uti_cns_0002468-snap-gene-0.35-mRNA-1">
    <property type="protein sequence ID" value="maker-uti_cns_0002468-snap-gene-0.35-mRNA-1"/>
    <property type="gene ID" value="maker-uti_cns_0002468-snap-gene-0.35"/>
</dbReference>
<evidence type="ECO:0000313" key="2">
    <source>
        <dbReference type="WBParaSite" id="maker-uti_cns_0002468-snap-gene-0.35-mRNA-1"/>
    </source>
</evidence>
<proteinExistence type="predicted"/>
<reference evidence="2" key="1">
    <citation type="submission" date="2016-11" db="UniProtKB">
        <authorList>
            <consortium name="WormBaseParasite"/>
        </authorList>
    </citation>
    <scope>IDENTIFICATION</scope>
</reference>
<dbReference type="AlphaFoldDB" id="A0A1I8GMR7"/>
<accession>A0A1I8GMR7</accession>
<sequence length="87" mass="9763">MSHNSSDSQSDILESLSLQLKELNSSSLQLFDASWSSKAAKFKICNQEYPLWKLKLKSCDAIQLFNATSRCSSLRSLESDLISMWAA</sequence>
<protein>
    <submittedName>
        <fullName evidence="2">Ovule protein</fullName>
    </submittedName>
</protein>
<organism evidence="1 2">
    <name type="scientific">Macrostomum lignano</name>
    <dbReference type="NCBI Taxonomy" id="282301"/>
    <lineage>
        <taxon>Eukaryota</taxon>
        <taxon>Metazoa</taxon>
        <taxon>Spiralia</taxon>
        <taxon>Lophotrochozoa</taxon>
        <taxon>Platyhelminthes</taxon>
        <taxon>Rhabditophora</taxon>
        <taxon>Macrostomorpha</taxon>
        <taxon>Macrostomida</taxon>
        <taxon>Macrostomidae</taxon>
        <taxon>Macrostomum</taxon>
    </lineage>
</organism>
<keyword evidence="1" id="KW-1185">Reference proteome</keyword>